<sequence>MRWYILLKTNVRKEYIELKRYLPNTIAMLLTFYFIFLAMFLGIQVIGDPGTQDVNTQYIIVNYVFWFLTVMVINQIGFDIINESMRGTLEQLAMSPMGIWRIMTARLVATTILNFIIVVILLLMSMLTTGQWLNIDVVTIIPILVLTLFSMYGLGLIIAGISIVLKQVQAFLQILQFILMGLTFIPLSVAPILSFFPFVKGVDLMRSVMIEGLTLSSINLGDIAILLINAIIYFTLGLATFLCCERIAMKKGLLAQY</sequence>
<evidence type="ECO:0000256" key="2">
    <source>
        <dbReference type="ARBA" id="ARBA00022692"/>
    </source>
</evidence>
<dbReference type="PANTHER" id="PTHR43229">
    <property type="entry name" value="NODULATION PROTEIN J"/>
    <property type="match status" value="1"/>
</dbReference>
<dbReference type="GO" id="GO:0140359">
    <property type="term" value="F:ABC-type transporter activity"/>
    <property type="evidence" value="ECO:0007669"/>
    <property type="project" value="InterPro"/>
</dbReference>
<keyword evidence="3 5" id="KW-1133">Transmembrane helix</keyword>
<keyword evidence="2 5" id="KW-0812">Transmembrane</keyword>
<feature type="transmembrane region" description="Helical" evidence="5">
    <location>
        <begin position="177"/>
        <end position="199"/>
    </location>
</feature>
<dbReference type="EMBL" id="JAGSOT010000025">
    <property type="protein sequence ID" value="MBR7796325.1"/>
    <property type="molecule type" value="Genomic_DNA"/>
</dbReference>
<dbReference type="RefSeq" id="WP_026682516.1">
    <property type="nucleotide sequence ID" value="NZ_BAAACY010000035.1"/>
</dbReference>
<feature type="transmembrane region" description="Helical" evidence="5">
    <location>
        <begin position="103"/>
        <end position="127"/>
    </location>
</feature>
<evidence type="ECO:0000256" key="5">
    <source>
        <dbReference type="SAM" id="Phobius"/>
    </source>
</evidence>
<organism evidence="7 8">
    <name type="scientific">Virgibacillus salarius</name>
    <dbReference type="NCBI Taxonomy" id="447199"/>
    <lineage>
        <taxon>Bacteria</taxon>
        <taxon>Bacillati</taxon>
        <taxon>Bacillota</taxon>
        <taxon>Bacilli</taxon>
        <taxon>Bacillales</taxon>
        <taxon>Bacillaceae</taxon>
        <taxon>Virgibacillus</taxon>
    </lineage>
</organism>
<keyword evidence="4 5" id="KW-0472">Membrane</keyword>
<evidence type="ECO:0000256" key="1">
    <source>
        <dbReference type="ARBA" id="ARBA00004141"/>
    </source>
</evidence>
<keyword evidence="8" id="KW-1185">Reference proteome</keyword>
<protein>
    <submittedName>
        <fullName evidence="7">ABC transporter permease</fullName>
    </submittedName>
</protein>
<evidence type="ECO:0000256" key="3">
    <source>
        <dbReference type="ARBA" id="ARBA00022989"/>
    </source>
</evidence>
<evidence type="ECO:0000259" key="6">
    <source>
        <dbReference type="Pfam" id="PF12698"/>
    </source>
</evidence>
<dbReference type="Proteomes" id="UP000675284">
    <property type="component" value="Unassembled WGS sequence"/>
</dbReference>
<reference evidence="7" key="1">
    <citation type="submission" date="2021-04" db="EMBL/GenBank/DDBJ databases">
        <title>Isolation and polyphasic classification of algal microorganism.</title>
        <authorList>
            <person name="Wang S."/>
        </authorList>
    </citation>
    <scope>NUCLEOTIDE SEQUENCE</scope>
    <source>
        <strain evidence="7">720a</strain>
    </source>
</reference>
<dbReference type="Pfam" id="PF12698">
    <property type="entry name" value="ABC2_membrane_3"/>
    <property type="match status" value="1"/>
</dbReference>
<accession>A0A941DTB6</accession>
<evidence type="ECO:0000313" key="8">
    <source>
        <dbReference type="Proteomes" id="UP000675284"/>
    </source>
</evidence>
<dbReference type="InterPro" id="IPR013525">
    <property type="entry name" value="ABC2_TM"/>
</dbReference>
<dbReference type="PANTHER" id="PTHR43229:SF6">
    <property type="entry name" value="ABC-TYPE MULTIDRUG TRANSPORT SYSTEM, PERMEASE COMPONENT"/>
    <property type="match status" value="1"/>
</dbReference>
<dbReference type="GO" id="GO:0016020">
    <property type="term" value="C:membrane"/>
    <property type="evidence" value="ECO:0007669"/>
    <property type="project" value="UniProtKB-SubCell"/>
</dbReference>
<feature type="transmembrane region" description="Helical" evidence="5">
    <location>
        <begin position="63"/>
        <end position="82"/>
    </location>
</feature>
<name>A0A941DTB6_9BACI</name>
<gene>
    <name evidence="7" type="ORF">KCX74_09775</name>
</gene>
<evidence type="ECO:0000256" key="4">
    <source>
        <dbReference type="ARBA" id="ARBA00023136"/>
    </source>
</evidence>
<dbReference type="AlphaFoldDB" id="A0A941DTB6"/>
<dbReference type="InterPro" id="IPR051784">
    <property type="entry name" value="Nod_factor_ABC_transporter"/>
</dbReference>
<feature type="domain" description="ABC-2 type transporter transmembrane" evidence="6">
    <location>
        <begin position="52"/>
        <end position="238"/>
    </location>
</feature>
<feature type="transmembrane region" description="Helical" evidence="5">
    <location>
        <begin position="223"/>
        <end position="244"/>
    </location>
</feature>
<comment type="subcellular location">
    <subcellularLocation>
        <location evidence="1">Membrane</location>
        <topology evidence="1">Multi-pass membrane protein</topology>
    </subcellularLocation>
</comment>
<proteinExistence type="predicted"/>
<comment type="caution">
    <text evidence="7">The sequence shown here is derived from an EMBL/GenBank/DDBJ whole genome shotgun (WGS) entry which is preliminary data.</text>
</comment>
<evidence type="ECO:0000313" key="7">
    <source>
        <dbReference type="EMBL" id="MBR7796325.1"/>
    </source>
</evidence>
<feature type="transmembrane region" description="Helical" evidence="5">
    <location>
        <begin position="139"/>
        <end position="165"/>
    </location>
</feature>
<feature type="transmembrane region" description="Helical" evidence="5">
    <location>
        <begin position="21"/>
        <end position="43"/>
    </location>
</feature>